<dbReference type="GO" id="GO:0006355">
    <property type="term" value="P:regulation of DNA-templated transcription"/>
    <property type="evidence" value="ECO:0007669"/>
    <property type="project" value="InterPro"/>
</dbReference>
<feature type="domain" description="HTH luxR-type" evidence="4">
    <location>
        <begin position="155"/>
        <end position="220"/>
    </location>
</feature>
<dbReference type="RefSeq" id="WP_195709705.1">
    <property type="nucleotide sequence ID" value="NZ_CP062916.1"/>
</dbReference>
<dbReference type="EMBL" id="CP062916">
    <property type="protein sequence ID" value="QPF07620.1"/>
    <property type="molecule type" value="Genomic_DNA"/>
</dbReference>
<dbReference type="Proteomes" id="UP000594500">
    <property type="component" value="Chromosome"/>
</dbReference>
<dbReference type="InterPro" id="IPR016032">
    <property type="entry name" value="Sig_transdc_resp-reg_C-effctor"/>
</dbReference>
<dbReference type="PANTHER" id="PTHR44688">
    <property type="entry name" value="DNA-BINDING TRANSCRIPTIONAL ACTIVATOR DEVR_DOSR"/>
    <property type="match status" value="1"/>
</dbReference>
<dbReference type="PROSITE" id="PS50043">
    <property type="entry name" value="HTH_LUXR_2"/>
    <property type="match status" value="1"/>
</dbReference>
<dbReference type="PROSITE" id="PS00622">
    <property type="entry name" value="HTH_LUXR_1"/>
    <property type="match status" value="1"/>
</dbReference>
<dbReference type="GO" id="GO:0003677">
    <property type="term" value="F:DNA binding"/>
    <property type="evidence" value="ECO:0007669"/>
    <property type="project" value="UniProtKB-KW"/>
</dbReference>
<dbReference type="CDD" id="cd06170">
    <property type="entry name" value="LuxR_C_like"/>
    <property type="match status" value="1"/>
</dbReference>
<keyword evidence="1" id="KW-0805">Transcription regulation</keyword>
<evidence type="ECO:0000256" key="3">
    <source>
        <dbReference type="ARBA" id="ARBA00023163"/>
    </source>
</evidence>
<organism evidence="5 6">
    <name type="scientific">Raoultella terrigena</name>
    <name type="common">Klebsiella terrigena</name>
    <dbReference type="NCBI Taxonomy" id="577"/>
    <lineage>
        <taxon>Bacteria</taxon>
        <taxon>Pseudomonadati</taxon>
        <taxon>Pseudomonadota</taxon>
        <taxon>Gammaproteobacteria</taxon>
        <taxon>Enterobacterales</taxon>
        <taxon>Enterobacteriaceae</taxon>
        <taxon>Klebsiella/Raoultella group</taxon>
        <taxon>Raoultella</taxon>
    </lineage>
</organism>
<evidence type="ECO:0000313" key="5">
    <source>
        <dbReference type="EMBL" id="QPF07620.1"/>
    </source>
</evidence>
<evidence type="ECO:0000256" key="2">
    <source>
        <dbReference type="ARBA" id="ARBA00023125"/>
    </source>
</evidence>
<dbReference type="Pfam" id="PF00196">
    <property type="entry name" value="GerE"/>
    <property type="match status" value="1"/>
</dbReference>
<dbReference type="InterPro" id="IPR036388">
    <property type="entry name" value="WH-like_DNA-bd_sf"/>
</dbReference>
<dbReference type="PANTHER" id="PTHR44688:SF16">
    <property type="entry name" value="DNA-BINDING TRANSCRIPTIONAL ACTIVATOR DEVR_DOSR"/>
    <property type="match status" value="1"/>
</dbReference>
<gene>
    <name evidence="5" type="ORF">IMO34_20180</name>
</gene>
<dbReference type="InterPro" id="IPR000792">
    <property type="entry name" value="Tscrpt_reg_LuxR_C"/>
</dbReference>
<sequence>MSALLKAGRNDAIITRCLQTISQLIPLSAAVFYRVNNCLKPEHYILHNISASTHRQYLECFQPLDPLLPSRFSHQAITMAAMTPGVCDRHRHYYHEFMLPNNVRDMTEVFIRRERRIIAGISLMRDVPFSSEERLRAQAVLPLVELAIHDFLQDEDDLPAMLTAKEREIVSMVREGASNKLIARQLDISLSTVKTHLRNIFAKTEVVNRTELVCRTWMPSAQRTLHP</sequence>
<protein>
    <submittedName>
        <fullName evidence="5">Helix-turn-helix transcriptional regulator</fullName>
    </submittedName>
</protein>
<name>A0AAP9XNV6_RAOTE</name>
<evidence type="ECO:0000259" key="4">
    <source>
        <dbReference type="PROSITE" id="PS50043"/>
    </source>
</evidence>
<keyword evidence="3" id="KW-0804">Transcription</keyword>
<dbReference type="SUPFAM" id="SSF46894">
    <property type="entry name" value="C-terminal effector domain of the bipartite response regulators"/>
    <property type="match status" value="1"/>
</dbReference>
<proteinExistence type="predicted"/>
<evidence type="ECO:0000313" key="6">
    <source>
        <dbReference type="Proteomes" id="UP000594500"/>
    </source>
</evidence>
<accession>A0AAP9XNV6</accession>
<dbReference type="Gene3D" id="1.10.10.10">
    <property type="entry name" value="Winged helix-like DNA-binding domain superfamily/Winged helix DNA-binding domain"/>
    <property type="match status" value="1"/>
</dbReference>
<dbReference type="AlphaFoldDB" id="A0AAP9XNV6"/>
<reference evidence="5 6" key="1">
    <citation type="submission" date="2020-10" db="EMBL/GenBank/DDBJ databases">
        <title>Resistance determinants and their genetic context in bacteria from a longitudinal study of pigs reared under conventional and antibiotic-free husbandry practices.</title>
        <authorList>
            <person name="Poulin-Laprade D."/>
            <person name="Brouard J.-S."/>
            <person name="Gagnon N."/>
            <person name="Turcotte A."/>
            <person name="Langlois A."/>
            <person name="Matte J.J."/>
            <person name="Carrillo C.D."/>
            <person name="Zaheer R."/>
            <person name="McAllister T."/>
            <person name="Topp E."/>
            <person name="Talbot G."/>
        </authorList>
    </citation>
    <scope>NUCLEOTIDE SEQUENCE [LARGE SCALE GENOMIC DNA]</scope>
    <source>
        <strain evidence="5 6">Res13-Abat-PEB01-P1-04-A</strain>
    </source>
</reference>
<keyword evidence="2" id="KW-0238">DNA-binding</keyword>
<evidence type="ECO:0000256" key="1">
    <source>
        <dbReference type="ARBA" id="ARBA00023015"/>
    </source>
</evidence>
<dbReference type="PRINTS" id="PR00038">
    <property type="entry name" value="HTHLUXR"/>
</dbReference>
<dbReference type="SMART" id="SM00421">
    <property type="entry name" value="HTH_LUXR"/>
    <property type="match status" value="1"/>
</dbReference>